<feature type="domain" description="Peptidase M12A" evidence="4">
    <location>
        <begin position="103"/>
        <end position="202"/>
    </location>
</feature>
<dbReference type="OrthoDB" id="291007at2759"/>
<dbReference type="PANTHER" id="PTHR10127">
    <property type="entry name" value="DISCOIDIN, CUB, EGF, LAMININ , AND ZINC METALLOPROTEASE DOMAIN CONTAINING"/>
    <property type="match status" value="1"/>
</dbReference>
<evidence type="ECO:0000313" key="5">
    <source>
        <dbReference type="EMBL" id="VDN04339.1"/>
    </source>
</evidence>
<protein>
    <recommendedName>
        <fullName evidence="3">Metalloendopeptidase</fullName>
        <ecNumber evidence="3">3.4.24.-</ecNumber>
    </recommendedName>
</protein>
<evidence type="ECO:0000313" key="7">
    <source>
        <dbReference type="WBParaSite" id="TCLT_0000694401-mRNA-1"/>
    </source>
</evidence>
<dbReference type="EC" id="3.4.24.-" evidence="3"/>
<dbReference type="WBParaSite" id="TCLT_0000694401-mRNA-1">
    <property type="protein sequence ID" value="TCLT_0000694401-mRNA-1"/>
    <property type="gene ID" value="TCLT_0000694401"/>
</dbReference>
<feature type="chain" id="PRO_5043073703" description="Metalloendopeptidase" evidence="3">
    <location>
        <begin position="23"/>
        <end position="360"/>
    </location>
</feature>
<keyword evidence="3" id="KW-0378">Hydrolase</keyword>
<dbReference type="PANTHER" id="PTHR10127:SF850">
    <property type="entry name" value="METALLOENDOPEPTIDASE"/>
    <property type="match status" value="1"/>
</dbReference>
<keyword evidence="3" id="KW-0732">Signal</keyword>
<reference evidence="7" key="1">
    <citation type="submission" date="2016-04" db="UniProtKB">
        <authorList>
            <consortium name="WormBaseParasite"/>
        </authorList>
    </citation>
    <scope>IDENTIFICATION</scope>
</reference>
<organism evidence="7">
    <name type="scientific">Thelazia callipaeda</name>
    <name type="common">Oriental eyeworm</name>
    <name type="synonym">Parasitic nematode</name>
    <dbReference type="NCBI Taxonomy" id="103827"/>
    <lineage>
        <taxon>Eukaryota</taxon>
        <taxon>Metazoa</taxon>
        <taxon>Ecdysozoa</taxon>
        <taxon>Nematoda</taxon>
        <taxon>Chromadorea</taxon>
        <taxon>Rhabditida</taxon>
        <taxon>Spirurina</taxon>
        <taxon>Spiruromorpha</taxon>
        <taxon>Thelazioidea</taxon>
        <taxon>Thelaziidae</taxon>
        <taxon>Thelazia</taxon>
    </lineage>
</organism>
<comment type="caution">
    <text evidence="2">Lacks conserved residue(s) required for the propagation of feature annotation.</text>
</comment>
<dbReference type="GO" id="GO:0046872">
    <property type="term" value="F:metal ion binding"/>
    <property type="evidence" value="ECO:0007669"/>
    <property type="project" value="UniProtKB-KW"/>
</dbReference>
<evidence type="ECO:0000256" key="1">
    <source>
        <dbReference type="ARBA" id="ARBA00023145"/>
    </source>
</evidence>
<accession>A0A158RCA2</accession>
<dbReference type="EMBL" id="UYYF01004459">
    <property type="protein sequence ID" value="VDN04339.1"/>
    <property type="molecule type" value="Genomic_DNA"/>
</dbReference>
<evidence type="ECO:0000256" key="2">
    <source>
        <dbReference type="PROSITE-ProRule" id="PRU01211"/>
    </source>
</evidence>
<keyword evidence="3" id="KW-0862">Zinc</keyword>
<gene>
    <name evidence="5" type="ORF">TCLT_LOCUS6933</name>
</gene>
<dbReference type="InterPro" id="IPR003582">
    <property type="entry name" value="ShKT_dom"/>
</dbReference>
<keyword evidence="3" id="KW-0482">Metalloprotease</keyword>
<name>A0A158RCA2_THECL</name>
<proteinExistence type="predicted"/>
<feature type="signal peptide" evidence="3">
    <location>
        <begin position="1"/>
        <end position="22"/>
    </location>
</feature>
<evidence type="ECO:0000313" key="6">
    <source>
        <dbReference type="Proteomes" id="UP000276776"/>
    </source>
</evidence>
<dbReference type="AlphaFoldDB" id="A0A158RCA2"/>
<dbReference type="Pfam" id="PF01400">
    <property type="entry name" value="Astacin"/>
    <property type="match status" value="1"/>
</dbReference>
<dbReference type="STRING" id="103827.A0A158RCA2"/>
<evidence type="ECO:0000259" key="4">
    <source>
        <dbReference type="PROSITE" id="PS51864"/>
    </source>
</evidence>
<keyword evidence="1" id="KW-0865">Zymogen</keyword>
<sequence length="360" mass="40766">MLIDLQLTSFFVLLFGLFSISAINIKYEDIIHENEPEEETTLSADDFAKAPKEEIDLKLLGIETKLDPTMGNKTEGDIAVPNVREFDDRISRLGRSAVRGIYRPDRDKFIEILWQNVMPGAEDQFDKHSFWILDTLNEPYDYSSIMHYGPYAFTGNGRRTIIATKPDDECVDKSWKCIFVSIADYCQLDDEIANNICRKSCGNCRNQPIKKKPKINKPEEGPVTRQLPKLTSTTSIYTDRTMLITTATTITTIVNTNITVLPDKSAENTVQDCHDFDGSCAFWAENGGCSNYFLRTFMKTICLQYCEYCLDGNSYERSNKTPKTAKLCNDQASYIVCKLALLFDECDEKVNVCAETCGAC</sequence>
<dbReference type="InterPro" id="IPR024079">
    <property type="entry name" value="MetalloPept_cat_dom_sf"/>
</dbReference>
<dbReference type="Pfam" id="PF01549">
    <property type="entry name" value="ShK"/>
    <property type="match status" value="2"/>
</dbReference>
<dbReference type="Proteomes" id="UP000276776">
    <property type="component" value="Unassembled WGS sequence"/>
</dbReference>
<dbReference type="OMA" id="CDEKVNL"/>
<evidence type="ECO:0000256" key="3">
    <source>
        <dbReference type="RuleBase" id="RU361183"/>
    </source>
</evidence>
<keyword evidence="3" id="KW-0645">Protease</keyword>
<dbReference type="PRINTS" id="PR00480">
    <property type="entry name" value="ASTACIN"/>
</dbReference>
<dbReference type="PROSITE" id="PS51864">
    <property type="entry name" value="ASTACIN"/>
    <property type="match status" value="1"/>
</dbReference>
<keyword evidence="6" id="KW-1185">Reference proteome</keyword>
<comment type="cofactor">
    <cofactor evidence="3">
        <name>Zn(2+)</name>
        <dbReference type="ChEBI" id="CHEBI:29105"/>
    </cofactor>
    <text evidence="3">Binds 1 zinc ion per subunit.</text>
</comment>
<dbReference type="GO" id="GO:0004222">
    <property type="term" value="F:metalloendopeptidase activity"/>
    <property type="evidence" value="ECO:0007669"/>
    <property type="project" value="UniProtKB-UniRule"/>
</dbReference>
<dbReference type="InterPro" id="IPR001506">
    <property type="entry name" value="Peptidase_M12A"/>
</dbReference>
<reference evidence="5 6" key="2">
    <citation type="submission" date="2018-11" db="EMBL/GenBank/DDBJ databases">
        <authorList>
            <consortium name="Pathogen Informatics"/>
        </authorList>
    </citation>
    <scope>NUCLEOTIDE SEQUENCE [LARGE SCALE GENOMIC DNA]</scope>
</reference>
<dbReference type="Gene3D" id="1.10.10.1940">
    <property type="match status" value="1"/>
</dbReference>
<dbReference type="GO" id="GO:0006508">
    <property type="term" value="P:proteolysis"/>
    <property type="evidence" value="ECO:0007669"/>
    <property type="project" value="UniProtKB-KW"/>
</dbReference>
<dbReference type="SUPFAM" id="SSF55486">
    <property type="entry name" value="Metalloproteases ('zincins'), catalytic domain"/>
    <property type="match status" value="1"/>
</dbReference>
<keyword evidence="3" id="KW-0479">Metal-binding</keyword>
<dbReference type="Gene3D" id="3.40.390.10">
    <property type="entry name" value="Collagenase (Catalytic Domain)"/>
    <property type="match status" value="1"/>
</dbReference>